<feature type="chain" id="PRO_5004523569" evidence="1">
    <location>
        <begin position="21"/>
        <end position="177"/>
    </location>
</feature>
<gene>
    <name evidence="2" type="ORF">F945_01769</name>
</gene>
<comment type="caution">
    <text evidence="2">The sequence shown here is derived from an EMBL/GenBank/DDBJ whole genome shotgun (WGS) entry which is preliminary data.</text>
</comment>
<evidence type="ECO:0000313" key="2">
    <source>
        <dbReference type="EMBL" id="EPF73890.1"/>
    </source>
</evidence>
<dbReference type="HOGENOM" id="CLU_1514747_0_0_6"/>
<evidence type="ECO:0000256" key="1">
    <source>
        <dbReference type="SAM" id="SignalP"/>
    </source>
</evidence>
<dbReference type="EMBL" id="ATGI01000022">
    <property type="protein sequence ID" value="EPF73890.1"/>
    <property type="molecule type" value="Genomic_DNA"/>
</dbReference>
<accession>S3N192</accession>
<keyword evidence="1" id="KW-0732">Signal</keyword>
<dbReference type="OrthoDB" id="673194at2"/>
<evidence type="ECO:0000313" key="3">
    <source>
        <dbReference type="Proteomes" id="UP000014568"/>
    </source>
</evidence>
<name>S3N192_9GAMM</name>
<sequence>MKISHTLMLIGLALPFTVQAQSIQDWEKCADKVGSTLNVLEIGNIGYEQEIKIRCGERPSTTISKDKLVNSLASDVIKASQWKSRFQKLTLKDYAAVQASLTVSGPMQREGDWLVGSGYDPKGADSEQAIIAVNTRNNKVMAAYVSAGVLHTYGFDENSKDVPEKFWQWMSGKTAAG</sequence>
<keyword evidence="3" id="KW-1185">Reference proteome</keyword>
<dbReference type="RefSeq" id="WP_016656176.1">
    <property type="nucleotide sequence ID" value="NZ_KE340353.1"/>
</dbReference>
<feature type="signal peptide" evidence="1">
    <location>
        <begin position="1"/>
        <end position="20"/>
    </location>
</feature>
<protein>
    <submittedName>
        <fullName evidence="2">Uncharacterized protein</fullName>
    </submittedName>
</protein>
<dbReference type="PATRIC" id="fig|421052.3.peg.1726"/>
<reference evidence="2 3" key="1">
    <citation type="submission" date="2013-06" db="EMBL/GenBank/DDBJ databases">
        <title>The Genome Sequence of Acinetobacter rudis CIP 110305.</title>
        <authorList>
            <consortium name="The Broad Institute Genome Sequencing Platform"/>
            <consortium name="The Broad Institute Genome Sequencing Center for Infectious Disease"/>
            <person name="Cerqueira G."/>
            <person name="Feldgarden M."/>
            <person name="Courvalin P."/>
            <person name="Perichon B."/>
            <person name="Grillot-Courvalin C."/>
            <person name="Clermont D."/>
            <person name="Rocha E."/>
            <person name="Yoon E.-J."/>
            <person name="Nemec A."/>
            <person name="Young S.K."/>
            <person name="Zeng Q."/>
            <person name="Gargeya S."/>
            <person name="Fitzgerald M."/>
            <person name="Abouelleil A."/>
            <person name="Alvarado L."/>
            <person name="Berlin A.M."/>
            <person name="Chapman S.B."/>
            <person name="Dewar J."/>
            <person name="Goldberg J."/>
            <person name="Griggs A."/>
            <person name="Gujja S."/>
            <person name="Hansen M."/>
            <person name="Howarth C."/>
            <person name="Imamovic A."/>
            <person name="Larimer J."/>
            <person name="McCowan C."/>
            <person name="Murphy C."/>
            <person name="Pearson M."/>
            <person name="Priest M."/>
            <person name="Roberts A."/>
            <person name="Saif S."/>
            <person name="Shea T."/>
            <person name="Sykes S."/>
            <person name="Wortman J."/>
            <person name="Nusbaum C."/>
            <person name="Birren B."/>
        </authorList>
    </citation>
    <scope>NUCLEOTIDE SEQUENCE [LARGE SCALE GENOMIC DNA]</scope>
    <source>
        <strain evidence="2 3">CIP 110305</strain>
    </source>
</reference>
<dbReference type="eggNOG" id="ENOG5032A1X">
    <property type="taxonomic scope" value="Bacteria"/>
</dbReference>
<dbReference type="STRING" id="632955.GCA_000829675_03609"/>
<dbReference type="AlphaFoldDB" id="S3N192"/>
<dbReference type="Proteomes" id="UP000014568">
    <property type="component" value="Unassembled WGS sequence"/>
</dbReference>
<proteinExistence type="predicted"/>
<organism evidence="2 3">
    <name type="scientific">Acinetobacter rudis CIP 110305</name>
    <dbReference type="NCBI Taxonomy" id="421052"/>
    <lineage>
        <taxon>Bacteria</taxon>
        <taxon>Pseudomonadati</taxon>
        <taxon>Pseudomonadota</taxon>
        <taxon>Gammaproteobacteria</taxon>
        <taxon>Moraxellales</taxon>
        <taxon>Moraxellaceae</taxon>
        <taxon>Acinetobacter</taxon>
    </lineage>
</organism>